<organism evidence="1 2">
    <name type="scientific">Mucilaginibacter aquariorum</name>
    <dbReference type="NCBI Taxonomy" id="2967225"/>
    <lineage>
        <taxon>Bacteria</taxon>
        <taxon>Pseudomonadati</taxon>
        <taxon>Bacteroidota</taxon>
        <taxon>Sphingobacteriia</taxon>
        <taxon>Sphingobacteriales</taxon>
        <taxon>Sphingobacteriaceae</taxon>
        <taxon>Mucilaginibacter</taxon>
    </lineage>
</organism>
<sequence length="731" mass="79492">MSFDVNRLYQLLPAFYRVRDTKFGAKVLTADDKASIAQLTLELSGIINQDSLEADDLRSLLDEKQRGPLKALLSIIADQIAVLEDNFDQLYDDQFIETCAEWVVPYIGDLVAARGLYVYPDADFSQRSQVANTLSYRRRKGTAAVLEQLARDVTGWNASVVEYFQLLATTQYLNHLRPENLSVASIRAWDTHEKINKPFDKTAHTADVRNITSKRGEYNIQNIGVWLWRINSYAHTKSPAYKIDSTRYKFNRLGLDVPLYNSPQTDAIITHLANESNVAMPIGRNMLTDLDAFYGDGNESILVYKNDTAVLPGDGVPPALADIVKVCNLSDLLDPGGNVIGWANTPVDKITIDPVLGRLAFPIANAPTKVDVNYFSGFSTAMGGGEYSRGKTFDAELKNIIKVPSEQPTIQAALNALTLTGGVVEVHSNAYFFETPVVKIAAEKKIELRAADGFNPLLVLNGDVSIEGGDEAIFSVNGITFSGGALRIPLKKADTSANKLHSLVIEHCTIAPGPVPAIGARASKAAVPALIIELPDTVINIKSSITGAIRSIDGADITLENSIADAADPTGVVYSGLAGSGFGAALSLINTTVTGKVYAMVINASNSIFNSELLPADTWASPVIAERLQQGCIRFSYVPPGSKLPRLYHCQPEKAELATTVKPVFTSEKYGDAGYCQLSKYCAQQIKQGADDGAEIGVFHNLYQPQREQNLRARLDEYLRFGLEAGILYAS</sequence>
<evidence type="ECO:0000313" key="2">
    <source>
        <dbReference type="Proteomes" id="UP001204376"/>
    </source>
</evidence>
<keyword evidence="2" id="KW-1185">Reference proteome</keyword>
<reference evidence="1 2" key="1">
    <citation type="submission" date="2022-07" db="EMBL/GenBank/DDBJ databases">
        <title>Mucilaginibacter sp. JC4.</title>
        <authorList>
            <person name="Le V."/>
            <person name="Ko S.-R."/>
            <person name="Ahn C.-Y."/>
            <person name="Oh H.-M."/>
        </authorList>
    </citation>
    <scope>NUCLEOTIDE SEQUENCE [LARGE SCALE GENOMIC DNA]</scope>
    <source>
        <strain evidence="1 2">JC4</strain>
    </source>
</reference>
<comment type="caution">
    <text evidence="1">The sequence shown here is derived from an EMBL/GenBank/DDBJ whole genome shotgun (WGS) entry which is preliminary data.</text>
</comment>
<evidence type="ECO:0000313" key="1">
    <source>
        <dbReference type="EMBL" id="MCQ6957517.1"/>
    </source>
</evidence>
<protein>
    <submittedName>
        <fullName evidence="1">Phage tail protein</fullName>
    </submittedName>
</protein>
<name>A0ABT1SZ31_9SPHI</name>
<gene>
    <name evidence="1" type="ORF">NPE20_06100</name>
</gene>
<accession>A0ABT1SZ31</accession>
<dbReference type="EMBL" id="JANHOH010000001">
    <property type="protein sequence ID" value="MCQ6957517.1"/>
    <property type="molecule type" value="Genomic_DNA"/>
</dbReference>
<dbReference type="RefSeq" id="WP_256537721.1">
    <property type="nucleotide sequence ID" value="NZ_JANHOH010000001.1"/>
</dbReference>
<dbReference type="Proteomes" id="UP001204376">
    <property type="component" value="Unassembled WGS sequence"/>
</dbReference>
<proteinExistence type="predicted"/>